<evidence type="ECO:0000313" key="2">
    <source>
        <dbReference type="Proteomes" id="UP000199111"/>
    </source>
</evidence>
<gene>
    <name evidence="1" type="ORF">SAMN05216275_12212</name>
</gene>
<proteinExistence type="predicted"/>
<protein>
    <submittedName>
        <fullName evidence="1">Uncharacterized protein</fullName>
    </submittedName>
</protein>
<name>A0A1I3YFW2_9ACTN</name>
<evidence type="ECO:0000313" key="1">
    <source>
        <dbReference type="EMBL" id="SFK30847.1"/>
    </source>
</evidence>
<dbReference type="RefSeq" id="WP_093889780.1">
    <property type="nucleotide sequence ID" value="NZ_FOQY01000022.1"/>
</dbReference>
<dbReference type="EMBL" id="FOQY01000022">
    <property type="protein sequence ID" value="SFK30847.1"/>
    <property type="molecule type" value="Genomic_DNA"/>
</dbReference>
<reference evidence="2" key="1">
    <citation type="submission" date="2016-10" db="EMBL/GenBank/DDBJ databases">
        <authorList>
            <person name="Varghese N."/>
            <person name="Submissions S."/>
        </authorList>
    </citation>
    <scope>NUCLEOTIDE SEQUENCE [LARGE SCALE GENOMIC DNA]</scope>
    <source>
        <strain evidence="2">CGMCC 4.2126</strain>
    </source>
</reference>
<keyword evidence="2" id="KW-1185">Reference proteome</keyword>
<accession>A0A1I3YFW2</accession>
<dbReference type="GeneID" id="96301118"/>
<dbReference type="AlphaFoldDB" id="A0A1I3YFW2"/>
<organism evidence="1 2">
    <name type="scientific">Streptosporangium canum</name>
    <dbReference type="NCBI Taxonomy" id="324952"/>
    <lineage>
        <taxon>Bacteria</taxon>
        <taxon>Bacillati</taxon>
        <taxon>Actinomycetota</taxon>
        <taxon>Actinomycetes</taxon>
        <taxon>Streptosporangiales</taxon>
        <taxon>Streptosporangiaceae</taxon>
        <taxon>Streptosporangium</taxon>
    </lineage>
</organism>
<sequence>MSERKPSTHVTAAIREGVTRLDIAFYTPYLQVMVLGVDSTRPTLDFYSPEGQVSISTTGAGPVTAEDVTLAREIADAAARYLAECERLHTEQPTHPDQADESAA</sequence>
<dbReference type="Proteomes" id="UP000199111">
    <property type="component" value="Unassembled WGS sequence"/>
</dbReference>